<reference evidence="4 5" key="1">
    <citation type="submission" date="2016-11" db="EMBL/GenBank/DDBJ databases">
        <title>Draft Genome Sequences of Nine Cyanobacterial Strains from Diverse Habitats.</title>
        <authorList>
            <person name="Zhu T."/>
            <person name="Hou S."/>
            <person name="Lu X."/>
            <person name="Hess W.R."/>
        </authorList>
    </citation>
    <scope>NUCLEOTIDE SEQUENCE [LARGE SCALE GENOMIC DNA]</scope>
    <source>
        <strain evidence="4 5">5.2 s.c.1</strain>
    </source>
</reference>
<dbReference type="InterPro" id="IPR029033">
    <property type="entry name" value="His_PPase_superfam"/>
</dbReference>
<dbReference type="AlphaFoldDB" id="A0A1U7HZY4"/>
<evidence type="ECO:0000256" key="2">
    <source>
        <dbReference type="PIRSR" id="PIRSR613078-2"/>
    </source>
</evidence>
<evidence type="ECO:0000313" key="5">
    <source>
        <dbReference type="Proteomes" id="UP000185984"/>
    </source>
</evidence>
<feature type="active site" description="Proton donor/acceptor" evidence="1">
    <location>
        <position position="108"/>
    </location>
</feature>
<dbReference type="CDD" id="cd07067">
    <property type="entry name" value="HP_PGM_like"/>
    <property type="match status" value="1"/>
</dbReference>
<dbReference type="Proteomes" id="UP000185984">
    <property type="component" value="Unassembled WGS sequence"/>
</dbReference>
<dbReference type="InterPro" id="IPR001345">
    <property type="entry name" value="PG/BPGM_mutase_AS"/>
</dbReference>
<feature type="binding site" evidence="2">
    <location>
        <position position="78"/>
    </location>
    <ligand>
        <name>substrate</name>
    </ligand>
</feature>
<accession>A0A1U7HZY4</accession>
<dbReference type="PANTHER" id="PTHR48100">
    <property type="entry name" value="BROAD-SPECIFICITY PHOSPHATASE YOR283W-RELATED"/>
    <property type="match status" value="1"/>
</dbReference>
<gene>
    <name evidence="4" type="ORF">NIES1031_00785</name>
</gene>
<dbReference type="PANTHER" id="PTHR48100:SF10">
    <property type="entry name" value="2-CARBOXY-D-ARABINITOL-1-PHOSPHATASE-RELATED"/>
    <property type="match status" value="1"/>
</dbReference>
<feature type="active site" description="Tele-phosphohistidine intermediate" evidence="1">
    <location>
        <position position="28"/>
    </location>
</feature>
<protein>
    <recommendedName>
        <fullName evidence="6">Histidine phosphatase family protein</fullName>
    </recommendedName>
</protein>
<keyword evidence="5" id="KW-1185">Reference proteome</keyword>
<dbReference type="SMART" id="SM00855">
    <property type="entry name" value="PGAM"/>
    <property type="match status" value="1"/>
</dbReference>
<comment type="caution">
    <text evidence="4">The sequence shown here is derived from an EMBL/GenBank/DDBJ whole genome shotgun (WGS) entry which is preliminary data.</text>
</comment>
<evidence type="ECO:0000256" key="1">
    <source>
        <dbReference type="PIRSR" id="PIRSR613078-1"/>
    </source>
</evidence>
<evidence type="ECO:0008006" key="6">
    <source>
        <dbReference type="Google" id="ProtNLM"/>
    </source>
</evidence>
<dbReference type="EMBL" id="MRCC01000001">
    <property type="protein sequence ID" value="OKH29167.1"/>
    <property type="molecule type" value="Genomic_DNA"/>
</dbReference>
<organism evidence="4 5">
    <name type="scientific">Chroogloeocystis siderophila 5.2 s.c.1</name>
    <dbReference type="NCBI Taxonomy" id="247279"/>
    <lineage>
        <taxon>Bacteria</taxon>
        <taxon>Bacillati</taxon>
        <taxon>Cyanobacteriota</taxon>
        <taxon>Cyanophyceae</taxon>
        <taxon>Oscillatoriophycideae</taxon>
        <taxon>Chroococcales</taxon>
        <taxon>Chroococcaceae</taxon>
        <taxon>Chroogloeocystis</taxon>
    </lineage>
</organism>
<feature type="site" description="Transition state stabilizer" evidence="3">
    <location>
        <position position="194"/>
    </location>
</feature>
<dbReference type="Pfam" id="PF00300">
    <property type="entry name" value="His_Phos_1"/>
    <property type="match status" value="1"/>
</dbReference>
<dbReference type="GO" id="GO:0016791">
    <property type="term" value="F:phosphatase activity"/>
    <property type="evidence" value="ECO:0007669"/>
    <property type="project" value="TreeGrafter"/>
</dbReference>
<dbReference type="Gene3D" id="3.40.50.1240">
    <property type="entry name" value="Phosphoglycerate mutase-like"/>
    <property type="match status" value="1"/>
</dbReference>
<dbReference type="STRING" id="247279.NIES1031_00785"/>
<dbReference type="PROSITE" id="PS00175">
    <property type="entry name" value="PG_MUTASE"/>
    <property type="match status" value="1"/>
</dbReference>
<evidence type="ECO:0000313" key="4">
    <source>
        <dbReference type="EMBL" id="OKH29167.1"/>
    </source>
</evidence>
<evidence type="ECO:0000256" key="3">
    <source>
        <dbReference type="PIRSR" id="PIRSR613078-3"/>
    </source>
</evidence>
<dbReference type="SUPFAM" id="SSF53254">
    <property type="entry name" value="Phosphoglycerate mutase-like"/>
    <property type="match status" value="1"/>
</dbReference>
<sequence length="400" mass="44419">MTTLERKSSMDSQSNAEVGFTRVILVRHGQSTFNAEGRYQGRSDESVLTEKGYNSAYQTGVALQKIPIDAIYTSPLQRAIATTHQIIKGLSPSAKSLIKINTDPNLTEIDLPDWQGKTFEDVRQNFAVEYQCWQQRPHEFQINHQDSLSKAYYHNAATAIKPEFPVLNLYEQAKQFWQTILPRHLDKTILVVSHGGTNRALISSALNLPPARYHTIQQSNCGISILNFPANSLSAKLSALNLTSHLGEVLPKLKAGKQGLRLLLLPVDAIAPSQLLQLAEFLKPVSIDFSLTSELCTCQEITSHLLQYHSTTVQLQVSRHNFPLVWQQTIDSRRSLATNTLVTGLVIASSAIIKCIIGQILGLNASDFWRLQLNSGYLSVVHYPLKDSLPISQAINLSAP</sequence>
<dbReference type="InterPro" id="IPR050275">
    <property type="entry name" value="PGM_Phosphatase"/>
</dbReference>
<feature type="binding site" evidence="2">
    <location>
        <begin position="27"/>
        <end position="34"/>
    </location>
    <ligand>
        <name>substrate</name>
    </ligand>
</feature>
<proteinExistence type="predicted"/>
<name>A0A1U7HZY4_9CHRO</name>
<dbReference type="InterPro" id="IPR013078">
    <property type="entry name" value="His_Pase_superF_clade-1"/>
</dbReference>